<evidence type="ECO:0000313" key="3">
    <source>
        <dbReference type="EMBL" id="WVZ53523.1"/>
    </source>
</evidence>
<dbReference type="SMART" id="SM00915">
    <property type="entry name" value="Jacalin"/>
    <property type="match status" value="1"/>
</dbReference>
<dbReference type="Proteomes" id="UP001341281">
    <property type="component" value="Chromosome 01"/>
</dbReference>
<organism evidence="3 4">
    <name type="scientific">Paspalum notatum var. saurae</name>
    <dbReference type="NCBI Taxonomy" id="547442"/>
    <lineage>
        <taxon>Eukaryota</taxon>
        <taxon>Viridiplantae</taxon>
        <taxon>Streptophyta</taxon>
        <taxon>Embryophyta</taxon>
        <taxon>Tracheophyta</taxon>
        <taxon>Spermatophyta</taxon>
        <taxon>Magnoliopsida</taxon>
        <taxon>Liliopsida</taxon>
        <taxon>Poales</taxon>
        <taxon>Poaceae</taxon>
        <taxon>PACMAD clade</taxon>
        <taxon>Panicoideae</taxon>
        <taxon>Andropogonodae</taxon>
        <taxon>Paspaleae</taxon>
        <taxon>Paspalinae</taxon>
        <taxon>Paspalum</taxon>
    </lineage>
</organism>
<dbReference type="SUPFAM" id="SSF51101">
    <property type="entry name" value="Mannose-binding lectins"/>
    <property type="match status" value="1"/>
</dbReference>
<evidence type="ECO:0000256" key="1">
    <source>
        <dbReference type="ARBA" id="ARBA00022734"/>
    </source>
</evidence>
<evidence type="ECO:0000313" key="4">
    <source>
        <dbReference type="Proteomes" id="UP001341281"/>
    </source>
</evidence>
<gene>
    <name evidence="3" type="ORF">U9M48_004451</name>
</gene>
<keyword evidence="4" id="KW-1185">Reference proteome</keyword>
<reference evidence="3 4" key="1">
    <citation type="submission" date="2024-02" db="EMBL/GenBank/DDBJ databases">
        <title>High-quality chromosome-scale genome assembly of Pensacola bahiagrass (Paspalum notatum Flugge var. saurae).</title>
        <authorList>
            <person name="Vega J.M."/>
            <person name="Podio M."/>
            <person name="Orjuela J."/>
            <person name="Siena L.A."/>
            <person name="Pessino S.C."/>
            <person name="Combes M.C."/>
            <person name="Mariac C."/>
            <person name="Albertini E."/>
            <person name="Pupilli F."/>
            <person name="Ortiz J.P.A."/>
            <person name="Leblanc O."/>
        </authorList>
    </citation>
    <scope>NUCLEOTIDE SEQUENCE [LARGE SCALE GENOMIC DNA]</scope>
    <source>
        <strain evidence="3">R1</strain>
        <tissue evidence="3">Leaf</tissue>
    </source>
</reference>
<dbReference type="Pfam" id="PF01419">
    <property type="entry name" value="Jacalin"/>
    <property type="match status" value="1"/>
</dbReference>
<dbReference type="EMBL" id="CP144745">
    <property type="protein sequence ID" value="WVZ53523.1"/>
    <property type="molecule type" value="Genomic_DNA"/>
</dbReference>
<dbReference type="Gene3D" id="2.100.10.30">
    <property type="entry name" value="Jacalin-like lectin domain"/>
    <property type="match status" value="1"/>
</dbReference>
<dbReference type="CDD" id="cd09612">
    <property type="entry name" value="Jacalin"/>
    <property type="match status" value="1"/>
</dbReference>
<dbReference type="GO" id="GO:0030246">
    <property type="term" value="F:carbohydrate binding"/>
    <property type="evidence" value="ECO:0007669"/>
    <property type="project" value="UniProtKB-KW"/>
</dbReference>
<accession>A0AAQ3SLB6</accession>
<dbReference type="InterPro" id="IPR036404">
    <property type="entry name" value="Jacalin-like_lectin_dom_sf"/>
</dbReference>
<keyword evidence="1" id="KW-0430">Lectin</keyword>
<dbReference type="InterPro" id="IPR033734">
    <property type="entry name" value="Jacalin-like_lectin_dom_plant"/>
</dbReference>
<dbReference type="AlphaFoldDB" id="A0AAQ3SLB6"/>
<name>A0AAQ3SLB6_PASNO</name>
<dbReference type="PANTHER" id="PTHR46506">
    <property type="entry name" value="OS05G0143600 PROTEIN"/>
    <property type="match status" value="1"/>
</dbReference>
<protein>
    <recommendedName>
        <fullName evidence="2">Jacalin-type lectin domain-containing protein</fullName>
    </recommendedName>
</protein>
<proteinExistence type="predicted"/>
<sequence length="147" mass="15656">MQSTSLVKAGLWGGQGGSPQDVDVLPERLTSMTIRSGDVIEAIQFTYVDTDGNEYTTDLWGGGNGSFTKIDLGEGEYVKEISGTYGPYDNVLNLITSLNVTTNVASFSFGNAQGNTFSIPVENGAQIVGFYGRSGWLLDAIGVYIHA</sequence>
<feature type="domain" description="Jacalin-type lectin" evidence="2">
    <location>
        <begin position="6"/>
        <end position="147"/>
    </location>
</feature>
<dbReference type="PROSITE" id="PS51752">
    <property type="entry name" value="JACALIN_LECTIN"/>
    <property type="match status" value="1"/>
</dbReference>
<evidence type="ECO:0000259" key="2">
    <source>
        <dbReference type="PROSITE" id="PS51752"/>
    </source>
</evidence>
<dbReference type="InterPro" id="IPR001229">
    <property type="entry name" value="Jacalin-like_lectin_dom"/>
</dbReference>